<evidence type="ECO:0000313" key="1">
    <source>
        <dbReference type="EMBL" id="SEK83137.1"/>
    </source>
</evidence>
<reference evidence="1 2" key="1">
    <citation type="submission" date="2016-10" db="EMBL/GenBank/DDBJ databases">
        <authorList>
            <person name="de Groot N.N."/>
        </authorList>
    </citation>
    <scope>NUCLEOTIDE SEQUENCE [LARGE SCALE GENOMIC DNA]</scope>
    <source>
        <strain evidence="1 2">JCM 19513</strain>
    </source>
</reference>
<dbReference type="Proteomes" id="UP000185766">
    <property type="component" value="Unassembled WGS sequence"/>
</dbReference>
<evidence type="ECO:0000313" key="2">
    <source>
        <dbReference type="Proteomes" id="UP000185766"/>
    </source>
</evidence>
<dbReference type="NCBIfam" id="NF045613">
    <property type="entry name" value="PA1571_fam"/>
    <property type="match status" value="1"/>
</dbReference>
<organism evidence="1 2">
    <name type="scientific">Atopomonas hussainii</name>
    <dbReference type="NCBI Taxonomy" id="1429083"/>
    <lineage>
        <taxon>Bacteria</taxon>
        <taxon>Pseudomonadati</taxon>
        <taxon>Pseudomonadota</taxon>
        <taxon>Gammaproteobacteria</taxon>
        <taxon>Pseudomonadales</taxon>
        <taxon>Pseudomonadaceae</taxon>
        <taxon>Atopomonas</taxon>
    </lineage>
</organism>
<keyword evidence="2" id="KW-1185">Reference proteome</keyword>
<gene>
    <name evidence="1" type="ORF">SAMN05216214_105193</name>
</gene>
<name>A0A1H7KAY9_9GAMM</name>
<protein>
    <submittedName>
        <fullName evidence="1">Uncharacterized protein</fullName>
    </submittedName>
</protein>
<proteinExistence type="predicted"/>
<accession>A0A1H7KAY9</accession>
<dbReference type="STRING" id="1429083.GCA_001885685_01232"/>
<dbReference type="EMBL" id="FOAS01000005">
    <property type="protein sequence ID" value="SEK83137.1"/>
    <property type="molecule type" value="Genomic_DNA"/>
</dbReference>
<dbReference type="AlphaFoldDB" id="A0A1H7KAY9"/>
<dbReference type="InterPro" id="IPR054635">
    <property type="entry name" value="PA1571-like"/>
</dbReference>
<dbReference type="RefSeq" id="WP_175474883.1">
    <property type="nucleotide sequence ID" value="NZ_FOAS01000005.1"/>
</dbReference>
<sequence length="58" mass="6408">MSYCQTANASTPANAQSAESLGYLLDEQGRELPITEAMIQQACREIEAQHLDIAQLRQ</sequence>